<dbReference type="Proteomes" id="UP000317648">
    <property type="component" value="Chromosome"/>
</dbReference>
<keyword evidence="2 6" id="KW-0812">Transmembrane</keyword>
<dbReference type="InterPro" id="IPR007016">
    <property type="entry name" value="O-antigen_ligase-rel_domated"/>
</dbReference>
<feature type="domain" description="O-antigen ligase-related" evidence="7">
    <location>
        <begin position="215"/>
        <end position="361"/>
    </location>
</feature>
<dbReference type="InterPro" id="IPR051533">
    <property type="entry name" value="WaaL-like"/>
</dbReference>
<dbReference type="GO" id="GO:0016874">
    <property type="term" value="F:ligase activity"/>
    <property type="evidence" value="ECO:0007669"/>
    <property type="project" value="UniProtKB-KW"/>
</dbReference>
<evidence type="ECO:0000256" key="4">
    <source>
        <dbReference type="ARBA" id="ARBA00023136"/>
    </source>
</evidence>
<feature type="transmembrane region" description="Helical" evidence="6">
    <location>
        <begin position="119"/>
        <end position="137"/>
    </location>
</feature>
<organism evidence="8 9">
    <name type="scientific">Lignipirellula cremea</name>
    <dbReference type="NCBI Taxonomy" id="2528010"/>
    <lineage>
        <taxon>Bacteria</taxon>
        <taxon>Pseudomonadati</taxon>
        <taxon>Planctomycetota</taxon>
        <taxon>Planctomycetia</taxon>
        <taxon>Pirellulales</taxon>
        <taxon>Pirellulaceae</taxon>
        <taxon>Lignipirellula</taxon>
    </lineage>
</organism>
<evidence type="ECO:0000313" key="8">
    <source>
        <dbReference type="EMBL" id="QDU93057.1"/>
    </source>
</evidence>
<keyword evidence="8" id="KW-0436">Ligase</keyword>
<keyword evidence="9" id="KW-1185">Reference proteome</keyword>
<evidence type="ECO:0000256" key="3">
    <source>
        <dbReference type="ARBA" id="ARBA00022989"/>
    </source>
</evidence>
<dbReference type="KEGG" id="lcre:Pla8534_08320"/>
<feature type="transmembrane region" description="Helical" evidence="6">
    <location>
        <begin position="382"/>
        <end position="399"/>
    </location>
</feature>
<dbReference type="Pfam" id="PF04932">
    <property type="entry name" value="Wzy_C"/>
    <property type="match status" value="1"/>
</dbReference>
<feature type="transmembrane region" description="Helical" evidence="6">
    <location>
        <begin position="91"/>
        <end position="113"/>
    </location>
</feature>
<evidence type="ECO:0000256" key="2">
    <source>
        <dbReference type="ARBA" id="ARBA00022692"/>
    </source>
</evidence>
<evidence type="ECO:0000256" key="5">
    <source>
        <dbReference type="SAM" id="MobiDB-lite"/>
    </source>
</evidence>
<reference evidence="8 9" key="1">
    <citation type="submission" date="2019-02" db="EMBL/GenBank/DDBJ databases">
        <title>Deep-cultivation of Planctomycetes and their phenomic and genomic characterization uncovers novel biology.</title>
        <authorList>
            <person name="Wiegand S."/>
            <person name="Jogler M."/>
            <person name="Boedeker C."/>
            <person name="Pinto D."/>
            <person name="Vollmers J."/>
            <person name="Rivas-Marin E."/>
            <person name="Kohn T."/>
            <person name="Peeters S.H."/>
            <person name="Heuer A."/>
            <person name="Rast P."/>
            <person name="Oberbeckmann S."/>
            <person name="Bunk B."/>
            <person name="Jeske O."/>
            <person name="Meyerdierks A."/>
            <person name="Storesund J.E."/>
            <person name="Kallscheuer N."/>
            <person name="Luecker S."/>
            <person name="Lage O.M."/>
            <person name="Pohl T."/>
            <person name="Merkel B.J."/>
            <person name="Hornburger P."/>
            <person name="Mueller R.-W."/>
            <person name="Bruemmer F."/>
            <person name="Labrenz M."/>
            <person name="Spormann A.M."/>
            <person name="Op den Camp H."/>
            <person name="Overmann J."/>
            <person name="Amann R."/>
            <person name="Jetten M.S.M."/>
            <person name="Mascher T."/>
            <person name="Medema M.H."/>
            <person name="Devos D.P."/>
            <person name="Kaster A.-K."/>
            <person name="Ovreas L."/>
            <person name="Rohde M."/>
            <person name="Galperin M.Y."/>
            <person name="Jogler C."/>
        </authorList>
    </citation>
    <scope>NUCLEOTIDE SEQUENCE [LARGE SCALE GENOMIC DNA]</scope>
    <source>
        <strain evidence="8 9">Pla85_3_4</strain>
    </source>
</reference>
<gene>
    <name evidence="8" type="ORF">Pla8534_08320</name>
</gene>
<proteinExistence type="predicted"/>
<keyword evidence="3 6" id="KW-1133">Transmembrane helix</keyword>
<evidence type="ECO:0000256" key="1">
    <source>
        <dbReference type="ARBA" id="ARBA00004141"/>
    </source>
</evidence>
<dbReference type="PANTHER" id="PTHR37422">
    <property type="entry name" value="TEICHURONIC ACID BIOSYNTHESIS PROTEIN TUAE"/>
    <property type="match status" value="1"/>
</dbReference>
<dbReference type="EMBL" id="CP036433">
    <property type="protein sequence ID" value="QDU93057.1"/>
    <property type="molecule type" value="Genomic_DNA"/>
</dbReference>
<feature type="transmembrane region" description="Helical" evidence="6">
    <location>
        <begin position="144"/>
        <end position="166"/>
    </location>
</feature>
<comment type="subcellular location">
    <subcellularLocation>
        <location evidence="1">Membrane</location>
        <topology evidence="1">Multi-pass membrane protein</topology>
    </subcellularLocation>
</comment>
<evidence type="ECO:0000259" key="7">
    <source>
        <dbReference type="Pfam" id="PF04932"/>
    </source>
</evidence>
<feature type="transmembrane region" description="Helical" evidence="6">
    <location>
        <begin position="65"/>
        <end position="84"/>
    </location>
</feature>
<sequence>MISPAASAVPSTPSGELSPGLFAAALCVIFFAFYMTDHSVTTSQTEAFTQTAAEMEQAAGGGDTVRRLVFLSLAGIGLFLLLGAEARPWRITLAGGLAIAFLLWAGASVLWSVDAGMTIRRLVVIGCCFLAALGIGRRMSGEQICLLVLICTSVCLLIGIGAEIALGTFKPWSGDYRFSGTQHPNTQGMSLTALCLSAICLARKVPSWKTACYGLFAVGLLFLILTKSRGSAAGLLFALGMIWMLHTSSRFKFVAGLSIAWVLSLGMMFVELNGMKASDVSDLVLLGRAEDAHSLTGRAPLWTELSYYIAARPLQGYGFQSFWTADHIDAITDEMQWAIREAHNGYLETTLSVGLIGAGLLLAAVLAGMATTARMYLKSGDATYSFAFGMCAFGLLNSFSESGMTNPLFGPVMTCAALSQAVYFAASQPAAAPQEPSPLARDDGRTGPPYAWDSPAFPRS</sequence>
<evidence type="ECO:0000313" key="9">
    <source>
        <dbReference type="Proteomes" id="UP000317648"/>
    </source>
</evidence>
<dbReference type="PANTHER" id="PTHR37422:SF17">
    <property type="entry name" value="O-ANTIGEN LIGASE"/>
    <property type="match status" value="1"/>
</dbReference>
<keyword evidence="4 6" id="KW-0472">Membrane</keyword>
<feature type="transmembrane region" description="Helical" evidence="6">
    <location>
        <begin position="214"/>
        <end position="245"/>
    </location>
</feature>
<feature type="transmembrane region" description="Helical" evidence="6">
    <location>
        <begin position="251"/>
        <end position="270"/>
    </location>
</feature>
<accession>A0A518DMJ1</accession>
<name>A0A518DMJ1_9BACT</name>
<dbReference type="GO" id="GO:0016020">
    <property type="term" value="C:membrane"/>
    <property type="evidence" value="ECO:0007669"/>
    <property type="project" value="UniProtKB-SubCell"/>
</dbReference>
<feature type="transmembrane region" description="Helical" evidence="6">
    <location>
        <begin position="186"/>
        <end position="202"/>
    </location>
</feature>
<dbReference type="RefSeq" id="WP_145049539.1">
    <property type="nucleotide sequence ID" value="NZ_CP036433.1"/>
</dbReference>
<feature type="transmembrane region" description="Helical" evidence="6">
    <location>
        <begin position="345"/>
        <end position="370"/>
    </location>
</feature>
<feature type="transmembrane region" description="Helical" evidence="6">
    <location>
        <begin position="20"/>
        <end position="36"/>
    </location>
</feature>
<evidence type="ECO:0000256" key="6">
    <source>
        <dbReference type="SAM" id="Phobius"/>
    </source>
</evidence>
<protein>
    <submittedName>
        <fullName evidence="8">O-Antigen ligase</fullName>
    </submittedName>
</protein>
<dbReference type="OrthoDB" id="4391260at2"/>
<feature type="region of interest" description="Disordered" evidence="5">
    <location>
        <begin position="432"/>
        <end position="460"/>
    </location>
</feature>
<dbReference type="AlphaFoldDB" id="A0A518DMJ1"/>